<dbReference type="STRING" id="1798409.A3I24_03940"/>
<feature type="binding site" evidence="2">
    <location>
        <position position="150"/>
    </location>
    <ligand>
        <name>D-ribulose 5-phosphate</name>
        <dbReference type="ChEBI" id="CHEBI:58121"/>
    </ligand>
</feature>
<feature type="binding site" evidence="2">
    <location>
        <position position="112"/>
    </location>
    <ligand>
        <name>D-ribulose 5-phosphate</name>
        <dbReference type="ChEBI" id="CHEBI:58121"/>
    </ligand>
</feature>
<name>A0A1G1ZQB6_9BACT</name>
<evidence type="ECO:0000256" key="2">
    <source>
        <dbReference type="PIRSR" id="PIRSR005384-2"/>
    </source>
</evidence>
<dbReference type="InterPro" id="IPR036569">
    <property type="entry name" value="RpiB_LacA_LacB_sf"/>
</dbReference>
<dbReference type="Gene3D" id="3.40.1400.10">
    <property type="entry name" value="Sugar-phosphate isomerase, RpiB/LacA/LacB"/>
    <property type="match status" value="1"/>
</dbReference>
<dbReference type="InterPro" id="IPR003500">
    <property type="entry name" value="RpiB_LacA_LacB"/>
</dbReference>
<organism evidence="3 4">
    <name type="scientific">Candidatus Harrisonbacteria bacterium RIFCSPLOWO2_02_FULL_41_13b</name>
    <dbReference type="NCBI Taxonomy" id="1798409"/>
    <lineage>
        <taxon>Bacteria</taxon>
        <taxon>Candidatus Harrisoniibacteriota</taxon>
    </lineage>
</organism>
<dbReference type="NCBIfam" id="NF004051">
    <property type="entry name" value="PRK05571.1"/>
    <property type="match status" value="1"/>
</dbReference>
<dbReference type="GO" id="GO:0009052">
    <property type="term" value="P:pentose-phosphate shunt, non-oxidative branch"/>
    <property type="evidence" value="ECO:0007669"/>
    <property type="project" value="TreeGrafter"/>
</dbReference>
<dbReference type="PANTHER" id="PTHR30345">
    <property type="entry name" value="RIBOSE-5-PHOSPHATE ISOMERASE B"/>
    <property type="match status" value="1"/>
</dbReference>
<protein>
    <submittedName>
        <fullName evidence="3">Ribose-5-phosphate isomerase</fullName>
    </submittedName>
</protein>
<evidence type="ECO:0000256" key="1">
    <source>
        <dbReference type="ARBA" id="ARBA00008754"/>
    </source>
</evidence>
<gene>
    <name evidence="3" type="ORF">A3I24_03940</name>
</gene>
<feature type="binding site" evidence="2">
    <location>
        <position position="146"/>
    </location>
    <ligand>
        <name>D-ribulose 5-phosphate</name>
        <dbReference type="ChEBI" id="CHEBI:58121"/>
    </ligand>
</feature>
<dbReference type="GO" id="GO:0004751">
    <property type="term" value="F:ribose-5-phosphate isomerase activity"/>
    <property type="evidence" value="ECO:0007669"/>
    <property type="project" value="TreeGrafter"/>
</dbReference>
<comment type="similarity">
    <text evidence="1">Belongs to the LacAB/RpiB family.</text>
</comment>
<dbReference type="AlphaFoldDB" id="A0A1G1ZQB6"/>
<evidence type="ECO:0000313" key="3">
    <source>
        <dbReference type="EMBL" id="OGY66814.1"/>
    </source>
</evidence>
<comment type="caution">
    <text evidence="3">The sequence shown here is derived from an EMBL/GenBank/DDBJ whole genome shotgun (WGS) entry which is preliminary data.</text>
</comment>
<proteinExistence type="inferred from homology"/>
<feature type="binding site" evidence="2">
    <location>
        <position position="122"/>
    </location>
    <ligand>
        <name>D-ribulose 5-phosphate</name>
        <dbReference type="ChEBI" id="CHEBI:58121"/>
    </ligand>
</feature>
<reference evidence="3 4" key="1">
    <citation type="journal article" date="2016" name="Nat. Commun.">
        <title>Thousands of microbial genomes shed light on interconnected biogeochemical processes in an aquifer system.</title>
        <authorList>
            <person name="Anantharaman K."/>
            <person name="Brown C.T."/>
            <person name="Hug L.A."/>
            <person name="Sharon I."/>
            <person name="Castelle C.J."/>
            <person name="Probst A.J."/>
            <person name="Thomas B.C."/>
            <person name="Singh A."/>
            <person name="Wilkins M.J."/>
            <person name="Karaoz U."/>
            <person name="Brodie E.L."/>
            <person name="Williams K.H."/>
            <person name="Hubbard S.S."/>
            <person name="Banfield J.F."/>
        </authorList>
    </citation>
    <scope>NUCLEOTIDE SEQUENCE [LARGE SCALE GENOMIC DNA]</scope>
</reference>
<sequence length="155" mass="17434">MIIYLATDHAGFELKEKVKDWLVKNGYEVKDFGSFQLDEKDDYPDFVKKAAEAVSECEKGSPSTGSGQKCRAVIFGGSGQGEAMVANRYKGVRAAVVYKYDEDIIKLSREHNDANILSLGARFIKEKDALKAVKLWLETPFSGDERHIRRILKID</sequence>
<dbReference type="SUPFAM" id="SSF89623">
    <property type="entry name" value="Ribose/Galactose isomerase RpiB/AlsB"/>
    <property type="match status" value="1"/>
</dbReference>
<accession>A0A1G1ZQB6</accession>
<dbReference type="PIRSF" id="PIRSF005384">
    <property type="entry name" value="RpiB_LacA_B"/>
    <property type="match status" value="1"/>
</dbReference>
<feature type="binding site" evidence="2">
    <location>
        <begin position="8"/>
        <end position="9"/>
    </location>
    <ligand>
        <name>D-ribulose 5-phosphate</name>
        <dbReference type="ChEBI" id="CHEBI:58121"/>
    </ligand>
</feature>
<evidence type="ECO:0000313" key="4">
    <source>
        <dbReference type="Proteomes" id="UP000177690"/>
    </source>
</evidence>
<dbReference type="NCBIfam" id="TIGR00689">
    <property type="entry name" value="rpiB_lacA_lacB"/>
    <property type="match status" value="1"/>
</dbReference>
<dbReference type="GO" id="GO:0019316">
    <property type="term" value="P:D-allose catabolic process"/>
    <property type="evidence" value="ECO:0007669"/>
    <property type="project" value="TreeGrafter"/>
</dbReference>
<keyword evidence="3" id="KW-0413">Isomerase</keyword>
<dbReference type="Proteomes" id="UP000177690">
    <property type="component" value="Unassembled WGS sequence"/>
</dbReference>
<dbReference type="Pfam" id="PF02502">
    <property type="entry name" value="LacAB_rpiB"/>
    <property type="match status" value="1"/>
</dbReference>
<dbReference type="EMBL" id="MHJL01000034">
    <property type="protein sequence ID" value="OGY66814.1"/>
    <property type="molecule type" value="Genomic_DNA"/>
</dbReference>
<feature type="binding site" evidence="2">
    <location>
        <begin position="77"/>
        <end position="81"/>
    </location>
    <ligand>
        <name>D-ribulose 5-phosphate</name>
        <dbReference type="ChEBI" id="CHEBI:58121"/>
    </ligand>
</feature>
<dbReference type="PANTHER" id="PTHR30345:SF0">
    <property type="entry name" value="DNA DAMAGE-REPAIR_TOLERATION PROTEIN DRT102"/>
    <property type="match status" value="1"/>
</dbReference>